<dbReference type="InterPro" id="IPR012137">
    <property type="entry name" value="Nitr_rd_NADH"/>
</dbReference>
<evidence type="ECO:0000259" key="20">
    <source>
        <dbReference type="PROSITE" id="PS50255"/>
    </source>
</evidence>
<dbReference type="InterPro" id="IPR001199">
    <property type="entry name" value="Cyt_B5-like_heme/steroid-bd"/>
</dbReference>
<evidence type="ECO:0000256" key="19">
    <source>
        <dbReference type="SAM" id="MobiDB-lite"/>
    </source>
</evidence>
<evidence type="ECO:0000256" key="1">
    <source>
        <dbReference type="ARBA" id="ARBA00001971"/>
    </source>
</evidence>
<dbReference type="FunFam" id="3.90.420.10:FF:000005">
    <property type="entry name" value="Nitrate reductase"/>
    <property type="match status" value="1"/>
</dbReference>
<dbReference type="PROSITE" id="PS00191">
    <property type="entry name" value="CYTOCHROME_B5_1"/>
    <property type="match status" value="1"/>
</dbReference>
<dbReference type="GO" id="GO:0008482">
    <property type="term" value="F:sulfite oxidase activity"/>
    <property type="evidence" value="ECO:0007669"/>
    <property type="project" value="TreeGrafter"/>
</dbReference>
<keyword evidence="10" id="KW-0274">FAD</keyword>
<dbReference type="InterPro" id="IPR001709">
    <property type="entry name" value="Flavoprot_Pyr_Nucl_cyt_Rdtase"/>
</dbReference>
<dbReference type="SMART" id="SM01117">
    <property type="entry name" value="Cyt-b5"/>
    <property type="match status" value="1"/>
</dbReference>
<comment type="function">
    <text evidence="3 17">Nitrate reductase is a key enzyme involved in the first step of nitrate assimilation in plants, fungi and bacteria.</text>
</comment>
<dbReference type="Gene3D" id="2.40.30.10">
    <property type="entry name" value="Translation factors"/>
    <property type="match status" value="1"/>
</dbReference>
<dbReference type="GO" id="GO:0020037">
    <property type="term" value="F:heme binding"/>
    <property type="evidence" value="ECO:0007669"/>
    <property type="project" value="InterPro"/>
</dbReference>
<dbReference type="InterPro" id="IPR022407">
    <property type="entry name" value="OxRdtase_Mopterin_BS"/>
</dbReference>
<feature type="binding site" evidence="18">
    <location>
        <position position="148"/>
    </location>
    <ligand>
        <name>Mo-molybdopterin</name>
        <dbReference type="ChEBI" id="CHEBI:71302"/>
    </ligand>
    <ligandPart>
        <name>Mo</name>
        <dbReference type="ChEBI" id="CHEBI:28685"/>
    </ligandPart>
</feature>
<evidence type="ECO:0000313" key="22">
    <source>
        <dbReference type="EMBL" id="KAJ5161577.1"/>
    </source>
</evidence>
<dbReference type="SUPFAM" id="SSF63380">
    <property type="entry name" value="Riboflavin synthase domain-like"/>
    <property type="match status" value="1"/>
</dbReference>
<comment type="caution">
    <text evidence="22">The sequence shown here is derived from an EMBL/GenBank/DDBJ whole genome shotgun (WGS) entry which is preliminary data.</text>
</comment>
<dbReference type="InterPro" id="IPR008335">
    <property type="entry name" value="Mopterin_OxRdtase_euk"/>
</dbReference>
<name>A0A9W9I1S2_9EURO</name>
<dbReference type="PRINTS" id="PR00363">
    <property type="entry name" value="CYTOCHROMEB5"/>
</dbReference>
<dbReference type="PRINTS" id="PR00406">
    <property type="entry name" value="CYTB5RDTASE"/>
</dbReference>
<evidence type="ECO:0000256" key="14">
    <source>
        <dbReference type="ARBA" id="ARBA00023063"/>
    </source>
</evidence>
<dbReference type="AlphaFoldDB" id="A0A9W9I1S2"/>
<comment type="cofactor">
    <cofactor evidence="18">
        <name>Mo-molybdopterin</name>
        <dbReference type="ChEBI" id="CHEBI:71302"/>
    </cofactor>
    <text evidence="18">Binds 1 Mo-molybdopterin (Mo-MPT) cofactor per subunit.</text>
</comment>
<dbReference type="InterPro" id="IPR017938">
    <property type="entry name" value="Riboflavin_synthase-like_b-brl"/>
</dbReference>
<keyword evidence="12" id="KW-0560">Oxidoreductase</keyword>
<evidence type="ECO:0000256" key="5">
    <source>
        <dbReference type="ARBA" id="ARBA00011738"/>
    </source>
</evidence>
<reference evidence="22" key="2">
    <citation type="journal article" date="2023" name="IMA Fungus">
        <title>Comparative genomic study of the Penicillium genus elucidates a diverse pangenome and 15 lateral gene transfer events.</title>
        <authorList>
            <person name="Petersen C."/>
            <person name="Sorensen T."/>
            <person name="Nielsen M.R."/>
            <person name="Sondergaard T.E."/>
            <person name="Sorensen J.L."/>
            <person name="Fitzpatrick D.A."/>
            <person name="Frisvad J.C."/>
            <person name="Nielsen K.L."/>
        </authorList>
    </citation>
    <scope>NUCLEOTIDE SEQUENCE</scope>
    <source>
        <strain evidence="22">IBT 21917</strain>
    </source>
</reference>
<dbReference type="InterPro" id="IPR005066">
    <property type="entry name" value="MoCF_OxRdtse_dimer"/>
</dbReference>
<dbReference type="Gene3D" id="3.90.420.10">
    <property type="entry name" value="Oxidoreductase, molybdopterin-binding domain"/>
    <property type="match status" value="1"/>
</dbReference>
<dbReference type="PIRSF" id="PIRSF000233">
    <property type="entry name" value="Nitr_rd_NADH"/>
    <property type="match status" value="1"/>
</dbReference>
<dbReference type="Pfam" id="PF03404">
    <property type="entry name" value="Mo-co_dimer"/>
    <property type="match status" value="1"/>
</dbReference>
<dbReference type="InterPro" id="IPR014756">
    <property type="entry name" value="Ig_E-set"/>
</dbReference>
<keyword evidence="13" id="KW-0408">Iron</keyword>
<evidence type="ECO:0000256" key="6">
    <source>
        <dbReference type="ARBA" id="ARBA00022505"/>
    </source>
</evidence>
<gene>
    <name evidence="22" type="ORF">N7492_006969</name>
</gene>
<feature type="region of interest" description="Disordered" evidence="19">
    <location>
        <begin position="458"/>
        <end position="494"/>
    </location>
</feature>
<dbReference type="FunFam" id="3.10.120.10:FF:000016">
    <property type="entry name" value="Nitrate reductase"/>
    <property type="match status" value="1"/>
</dbReference>
<dbReference type="Pfam" id="PF00175">
    <property type="entry name" value="NAD_binding_1"/>
    <property type="match status" value="1"/>
</dbReference>
<keyword evidence="6 18" id="KW-0500">Molybdenum</keyword>
<evidence type="ECO:0000256" key="15">
    <source>
        <dbReference type="ARBA" id="ARBA00023157"/>
    </source>
</evidence>
<reference evidence="22" key="1">
    <citation type="submission" date="2022-11" db="EMBL/GenBank/DDBJ databases">
        <authorList>
            <person name="Petersen C."/>
        </authorList>
    </citation>
    <scope>NUCLEOTIDE SEQUENCE</scope>
    <source>
        <strain evidence="22">IBT 21917</strain>
    </source>
</reference>
<dbReference type="Pfam" id="PF00174">
    <property type="entry name" value="Oxidored_molyb"/>
    <property type="match status" value="1"/>
</dbReference>
<dbReference type="PANTHER" id="PTHR19372">
    <property type="entry name" value="SULFITE REDUCTASE"/>
    <property type="match status" value="1"/>
</dbReference>
<sequence length="864" mass="97081">MATITQVAVDTEDEYTSKPPHIQVHNLPTPEEPNIPLPPLSLNPTEVLNVDKNTPDSHVPRDSRLIRLTGVHPFNVEPPLTALYKEGFLTSPELFYVRNHGAVPQVHDEDIPNWEISIEGMVENPIILNFREILQKYDQITAPITLVCAGNRRKEQNTVRKSKGFSWGAAGLSTALFTGPLMADLLRSAKPLRKARYVCMEGADKLPNGHYGTSVKLNWAMDYNRGIMLAHKMNGESLRPDHGRPLRAVVPGQIGGRSVKWLKRLILTDTPSDNWYHINDNRVLPTMVSPEMSSQERKWWHDERYAIYDLNVNSVAAYPQHEEEIDLATAGPVYTAKGYAYAGGGRRITRVEISLDRGKSWRLADIDYAEDRYREFEGDLFGGRVDMWQRESCFCWSFWSLDIPLADLECSDALLVRAMDEALTAQPRDMYWSVLGMMNNPWFRVTITKEGTRLKFEHPTHPAKSGGWMEKNKKAGGDLTNGNWGERVEGETPAEPEPVKEINMKKDGVNRTIDLSELKANSSAEKPWFVVNGEVYDGTAFLEGHPGGAISITSSAGLDVSEDFLAIHSETAKFMMPDYHIGTLDKASLDALKNDDAPISSEPRPVFLNSRAWAKMKLMEKKHVSWDTYIFVFELEHDKQSLGLPIGQHLMIKVPDPDKNNESVIRSYTPISDTSMEGRMELLVKIYFPTETVPGGKMTMALNKLPLGAQIDCKGPTGRFEYLGDGRVLINGKERKLRSFKMICGGTGITPIFQVLRAVMQDSQDRTTCVVLDGNRLEEDILCRSELDTYMAADSQKCNVVHTLSKASDSWTGRRGRISEELLAEFAAPEDESMVLLCGPEPLEKSAQKILLSQGWPESDLHFF</sequence>
<dbReference type="InterPro" id="IPR008333">
    <property type="entry name" value="Cbr1-like_FAD-bd_dom"/>
</dbReference>
<dbReference type="InterPro" id="IPR000572">
    <property type="entry name" value="OxRdtase_Mopterin-bd_dom"/>
</dbReference>
<evidence type="ECO:0000256" key="18">
    <source>
        <dbReference type="PIRSR" id="PIRSR000233-1"/>
    </source>
</evidence>
<comment type="subunit">
    <text evidence="5">Homodimer.</text>
</comment>
<dbReference type="EMBL" id="JAPQKO010000005">
    <property type="protein sequence ID" value="KAJ5161577.1"/>
    <property type="molecule type" value="Genomic_DNA"/>
</dbReference>
<evidence type="ECO:0000256" key="8">
    <source>
        <dbReference type="ARBA" id="ARBA00022630"/>
    </source>
</evidence>
<dbReference type="PANTHER" id="PTHR19372:SF7">
    <property type="entry name" value="SULFITE OXIDASE, MITOCHONDRIAL"/>
    <property type="match status" value="1"/>
</dbReference>
<dbReference type="GO" id="GO:0006809">
    <property type="term" value="P:nitric oxide biosynthetic process"/>
    <property type="evidence" value="ECO:0007669"/>
    <property type="project" value="InterPro"/>
</dbReference>
<dbReference type="CDD" id="cd06183">
    <property type="entry name" value="cyt_b5_reduct_like"/>
    <property type="match status" value="1"/>
</dbReference>
<keyword evidence="8" id="KW-0285">Flavoprotein</keyword>
<dbReference type="PROSITE" id="PS51384">
    <property type="entry name" value="FAD_FR"/>
    <property type="match status" value="1"/>
</dbReference>
<proteinExistence type="inferred from homology"/>
<evidence type="ECO:0000259" key="21">
    <source>
        <dbReference type="PROSITE" id="PS51384"/>
    </source>
</evidence>
<dbReference type="SUPFAM" id="SSF55856">
    <property type="entry name" value="Cytochrome b5-like heme/steroid binding domain"/>
    <property type="match status" value="1"/>
</dbReference>
<evidence type="ECO:0000256" key="17">
    <source>
        <dbReference type="PIRNR" id="PIRNR000233"/>
    </source>
</evidence>
<dbReference type="GO" id="GO:0042128">
    <property type="term" value="P:nitrate assimilation"/>
    <property type="evidence" value="ECO:0007669"/>
    <property type="project" value="UniProtKB-KW"/>
</dbReference>
<dbReference type="SUPFAM" id="SSF52343">
    <property type="entry name" value="Ferredoxin reductase-like, C-terminal NADP-linked domain"/>
    <property type="match status" value="1"/>
</dbReference>
<dbReference type="PRINTS" id="PR00371">
    <property type="entry name" value="FPNCR"/>
</dbReference>
<evidence type="ECO:0000256" key="2">
    <source>
        <dbReference type="ARBA" id="ARBA00001974"/>
    </source>
</evidence>
<protein>
    <recommendedName>
        <fullName evidence="17">Nitrate reductase</fullName>
    </recommendedName>
</protein>
<dbReference type="Proteomes" id="UP001146351">
    <property type="component" value="Unassembled WGS sequence"/>
</dbReference>
<dbReference type="InterPro" id="IPR036400">
    <property type="entry name" value="Cyt_B5-like_heme/steroid_sf"/>
</dbReference>
<keyword evidence="23" id="KW-1185">Reference proteome</keyword>
<feature type="domain" description="FAD-binding FR-type" evidence="21">
    <location>
        <begin position="611"/>
        <end position="723"/>
    </location>
</feature>
<keyword evidence="11" id="KW-0521">NADP</keyword>
<evidence type="ECO:0000256" key="16">
    <source>
        <dbReference type="ARBA" id="ARBA00049155"/>
    </source>
</evidence>
<dbReference type="Gene3D" id="3.10.120.10">
    <property type="entry name" value="Cytochrome b5-like heme/steroid binding domain"/>
    <property type="match status" value="1"/>
</dbReference>
<dbReference type="GO" id="GO:0006790">
    <property type="term" value="P:sulfur compound metabolic process"/>
    <property type="evidence" value="ECO:0007669"/>
    <property type="project" value="TreeGrafter"/>
</dbReference>
<dbReference type="Pfam" id="PF00173">
    <property type="entry name" value="Cyt-b5"/>
    <property type="match status" value="1"/>
</dbReference>
<dbReference type="Gene3D" id="2.60.40.650">
    <property type="match status" value="1"/>
</dbReference>
<keyword evidence="14 17" id="KW-0534">Nitrate assimilation</keyword>
<evidence type="ECO:0000256" key="9">
    <source>
        <dbReference type="ARBA" id="ARBA00022723"/>
    </source>
</evidence>
<dbReference type="InterPro" id="IPR039261">
    <property type="entry name" value="FNR_nucleotide-bd"/>
</dbReference>
<dbReference type="FunFam" id="2.60.40.650:FF:000001">
    <property type="entry name" value="Nitrate reductase"/>
    <property type="match status" value="1"/>
</dbReference>
<dbReference type="InterPro" id="IPR018506">
    <property type="entry name" value="Cyt_B5_heme-BS"/>
</dbReference>
<comment type="cofactor">
    <cofactor evidence="2">
        <name>FAD</name>
        <dbReference type="ChEBI" id="CHEBI:57692"/>
    </cofactor>
</comment>
<evidence type="ECO:0000256" key="7">
    <source>
        <dbReference type="ARBA" id="ARBA00022617"/>
    </source>
</evidence>
<keyword evidence="9 18" id="KW-0479">Metal-binding</keyword>
<comment type="cofactor">
    <cofactor evidence="1">
        <name>heme</name>
        <dbReference type="ChEBI" id="CHEBI:30413"/>
    </cofactor>
</comment>
<evidence type="ECO:0000256" key="10">
    <source>
        <dbReference type="ARBA" id="ARBA00022827"/>
    </source>
</evidence>
<evidence type="ECO:0000256" key="13">
    <source>
        <dbReference type="ARBA" id="ARBA00023004"/>
    </source>
</evidence>
<evidence type="ECO:0000256" key="11">
    <source>
        <dbReference type="ARBA" id="ARBA00022857"/>
    </source>
</evidence>
<dbReference type="InterPro" id="IPR001433">
    <property type="entry name" value="OxRdtase_FAD/NAD-bd"/>
</dbReference>
<evidence type="ECO:0000256" key="4">
    <source>
        <dbReference type="ARBA" id="ARBA00006253"/>
    </source>
</evidence>
<dbReference type="GO" id="GO:0050464">
    <property type="term" value="F:nitrate reductase (NADPH) activity"/>
    <property type="evidence" value="ECO:0007669"/>
    <property type="project" value="UniProtKB-EC"/>
</dbReference>
<dbReference type="PRINTS" id="PR00407">
    <property type="entry name" value="EUMOPTERIN"/>
</dbReference>
<dbReference type="OrthoDB" id="432685at2759"/>
<dbReference type="InterPro" id="IPR017927">
    <property type="entry name" value="FAD-bd_FR_type"/>
</dbReference>
<organism evidence="22 23">
    <name type="scientific">Penicillium capsulatum</name>
    <dbReference type="NCBI Taxonomy" id="69766"/>
    <lineage>
        <taxon>Eukaryota</taxon>
        <taxon>Fungi</taxon>
        <taxon>Dikarya</taxon>
        <taxon>Ascomycota</taxon>
        <taxon>Pezizomycotina</taxon>
        <taxon>Eurotiomycetes</taxon>
        <taxon>Eurotiomycetidae</taxon>
        <taxon>Eurotiales</taxon>
        <taxon>Aspergillaceae</taxon>
        <taxon>Penicillium</taxon>
    </lineage>
</organism>
<comment type="similarity">
    <text evidence="4 17">Belongs to the nitrate reductase family.</text>
</comment>
<dbReference type="InterPro" id="IPR036374">
    <property type="entry name" value="OxRdtase_Mopterin-bd_sf"/>
</dbReference>
<dbReference type="SUPFAM" id="SSF81296">
    <property type="entry name" value="E set domains"/>
    <property type="match status" value="1"/>
</dbReference>
<dbReference type="SUPFAM" id="SSF56524">
    <property type="entry name" value="Oxidoreductase molybdopterin-binding domain"/>
    <property type="match status" value="1"/>
</dbReference>
<feature type="domain" description="Cytochrome b5 heme-binding" evidence="20">
    <location>
        <begin position="510"/>
        <end position="585"/>
    </location>
</feature>
<dbReference type="PROSITE" id="PS50255">
    <property type="entry name" value="CYTOCHROME_B5_2"/>
    <property type="match status" value="1"/>
</dbReference>
<keyword evidence="15" id="KW-1015">Disulfide bond</keyword>
<comment type="catalytic activity">
    <reaction evidence="16">
        <text>nitrite + NADP(+) + H2O = nitrate + NADPH + H(+)</text>
        <dbReference type="Rhea" id="RHEA:19061"/>
        <dbReference type="ChEBI" id="CHEBI:15377"/>
        <dbReference type="ChEBI" id="CHEBI:15378"/>
        <dbReference type="ChEBI" id="CHEBI:16301"/>
        <dbReference type="ChEBI" id="CHEBI:17632"/>
        <dbReference type="ChEBI" id="CHEBI:57783"/>
        <dbReference type="ChEBI" id="CHEBI:58349"/>
        <dbReference type="EC" id="1.7.1.3"/>
    </reaction>
</comment>
<evidence type="ECO:0000256" key="3">
    <source>
        <dbReference type="ARBA" id="ARBA00003838"/>
    </source>
</evidence>
<dbReference type="Pfam" id="PF00970">
    <property type="entry name" value="FAD_binding_6"/>
    <property type="match status" value="1"/>
</dbReference>
<evidence type="ECO:0000313" key="23">
    <source>
        <dbReference type="Proteomes" id="UP001146351"/>
    </source>
</evidence>
<dbReference type="PROSITE" id="PS00559">
    <property type="entry name" value="MOLYBDOPTERIN_EUK"/>
    <property type="match status" value="1"/>
</dbReference>
<dbReference type="GO" id="GO:0030151">
    <property type="term" value="F:molybdenum ion binding"/>
    <property type="evidence" value="ECO:0007669"/>
    <property type="project" value="InterPro"/>
</dbReference>
<accession>A0A9W9I1S2</accession>
<keyword evidence="7" id="KW-0349">Heme</keyword>
<evidence type="ECO:0000256" key="12">
    <source>
        <dbReference type="ARBA" id="ARBA00023002"/>
    </source>
</evidence>
<dbReference type="GO" id="GO:0043546">
    <property type="term" value="F:molybdopterin cofactor binding"/>
    <property type="evidence" value="ECO:0007669"/>
    <property type="project" value="InterPro"/>
</dbReference>
<dbReference type="Gene3D" id="3.40.50.80">
    <property type="entry name" value="Nucleotide-binding domain of ferredoxin-NADP reductase (FNR) module"/>
    <property type="match status" value="1"/>
</dbReference>